<dbReference type="Gene3D" id="3.30.930.10">
    <property type="entry name" value="Bira Bifunctional Protein, Domain 2"/>
    <property type="match status" value="1"/>
</dbReference>
<sequence>MSNLAVKFTGGSGFHVVDPNVDFRDLLSDESVKKSLEERNISVDLEKLKKEYDAFWQRYETWRQNKDDSTLKKAMREVSPGLVEVLKLPNTIHKTSAEMKPMLKSSKHSQYLAQQGLMRIEKETSTIHLVGYPALILNNLSKQLLDAFSDTMLISPSYFVRAAVLEGLNVDVDKFLEFTDSGDKSTNKPAIYVVGNSLAALVSAFIKTQFSAENNSWPLQLQAIGPAYHHKSNSIDLIRARQRMKHTVLILAKSEDEMDGLINSAAARLAAIMQEDLDLDIKGRTVTGTELHNYESQAIVIEERGLELARICRIGQYVPKRLNICTDEGYVHMAYVVTDLSRVLARIIDFLVDGKDPPKIIRKAIKEGVGLT</sequence>
<dbReference type="SUPFAM" id="SSF55681">
    <property type="entry name" value="Class II aaRS and biotin synthetases"/>
    <property type="match status" value="1"/>
</dbReference>
<reference evidence="1 2" key="1">
    <citation type="journal article" date="2017" name="Curr. Biol.">
        <title>Genome architecture and evolution of a unichromosomal asexual nematode.</title>
        <authorList>
            <person name="Fradin H."/>
            <person name="Zegar C."/>
            <person name="Gutwein M."/>
            <person name="Lucas J."/>
            <person name="Kovtun M."/>
            <person name="Corcoran D."/>
            <person name="Baugh L.R."/>
            <person name="Kiontke K."/>
            <person name="Gunsalus K."/>
            <person name="Fitch D.H."/>
            <person name="Piano F."/>
        </authorList>
    </citation>
    <scope>NUCLEOTIDE SEQUENCE [LARGE SCALE GENOMIC DNA]</scope>
    <source>
        <strain evidence="1">PF1309</strain>
    </source>
</reference>
<comment type="caution">
    <text evidence="1">The sequence shown here is derived from an EMBL/GenBank/DDBJ whole genome shotgun (WGS) entry which is preliminary data.</text>
</comment>
<accession>A0A2A2LKJ5</accession>
<name>A0A2A2LKJ5_9BILA</name>
<dbReference type="STRING" id="2018661.A0A2A2LKJ5"/>
<keyword evidence="2" id="KW-1185">Reference proteome</keyword>
<dbReference type="AlphaFoldDB" id="A0A2A2LKJ5"/>
<dbReference type="EMBL" id="LIAE01006637">
    <property type="protein sequence ID" value="PAV86751.1"/>
    <property type="molecule type" value="Genomic_DNA"/>
</dbReference>
<protein>
    <submittedName>
        <fullName evidence="1">Uncharacterized protein</fullName>
    </submittedName>
</protein>
<gene>
    <name evidence="1" type="ORF">WR25_17117</name>
</gene>
<dbReference type="InterPro" id="IPR045864">
    <property type="entry name" value="aa-tRNA-synth_II/BPL/LPL"/>
</dbReference>
<evidence type="ECO:0000313" key="1">
    <source>
        <dbReference type="EMBL" id="PAV86751.1"/>
    </source>
</evidence>
<dbReference type="Proteomes" id="UP000218231">
    <property type="component" value="Unassembled WGS sequence"/>
</dbReference>
<dbReference type="OrthoDB" id="24683at2759"/>
<organism evidence="1 2">
    <name type="scientific">Diploscapter pachys</name>
    <dbReference type="NCBI Taxonomy" id="2018661"/>
    <lineage>
        <taxon>Eukaryota</taxon>
        <taxon>Metazoa</taxon>
        <taxon>Ecdysozoa</taxon>
        <taxon>Nematoda</taxon>
        <taxon>Chromadorea</taxon>
        <taxon>Rhabditida</taxon>
        <taxon>Rhabditina</taxon>
        <taxon>Rhabditomorpha</taxon>
        <taxon>Rhabditoidea</taxon>
        <taxon>Rhabditidae</taxon>
        <taxon>Diploscapter</taxon>
    </lineage>
</organism>
<evidence type="ECO:0000313" key="2">
    <source>
        <dbReference type="Proteomes" id="UP000218231"/>
    </source>
</evidence>
<proteinExistence type="predicted"/>